<dbReference type="GO" id="GO:0006979">
    <property type="term" value="P:response to oxidative stress"/>
    <property type="evidence" value="ECO:0007669"/>
    <property type="project" value="InterPro"/>
</dbReference>
<gene>
    <name evidence="3" type="ORF">O3P69_019706</name>
</gene>
<feature type="chain" id="PRO_5043452236" description="Chorion peroxidase" evidence="2">
    <location>
        <begin position="17"/>
        <end position="530"/>
    </location>
</feature>
<dbReference type="PANTHER" id="PTHR11475">
    <property type="entry name" value="OXIDASE/PEROXIDASE"/>
    <property type="match status" value="1"/>
</dbReference>
<dbReference type="PROSITE" id="PS50292">
    <property type="entry name" value="PEROXIDASE_3"/>
    <property type="match status" value="1"/>
</dbReference>
<dbReference type="GO" id="GO:0020037">
    <property type="term" value="F:heme binding"/>
    <property type="evidence" value="ECO:0007669"/>
    <property type="project" value="InterPro"/>
</dbReference>
<keyword evidence="1" id="KW-0575">Peroxidase</keyword>
<dbReference type="Proteomes" id="UP001487740">
    <property type="component" value="Unassembled WGS sequence"/>
</dbReference>
<organism evidence="3 4">
    <name type="scientific">Scylla paramamosain</name>
    <name type="common">Mud crab</name>
    <dbReference type="NCBI Taxonomy" id="85552"/>
    <lineage>
        <taxon>Eukaryota</taxon>
        <taxon>Metazoa</taxon>
        <taxon>Ecdysozoa</taxon>
        <taxon>Arthropoda</taxon>
        <taxon>Crustacea</taxon>
        <taxon>Multicrustacea</taxon>
        <taxon>Malacostraca</taxon>
        <taxon>Eumalacostraca</taxon>
        <taxon>Eucarida</taxon>
        <taxon>Decapoda</taxon>
        <taxon>Pleocyemata</taxon>
        <taxon>Brachyura</taxon>
        <taxon>Eubrachyura</taxon>
        <taxon>Portunoidea</taxon>
        <taxon>Portunidae</taxon>
        <taxon>Portuninae</taxon>
        <taxon>Scylla</taxon>
    </lineage>
</organism>
<accession>A0AAW0SYW3</accession>
<dbReference type="EMBL" id="JARAKH010000043">
    <property type="protein sequence ID" value="KAK8379877.1"/>
    <property type="molecule type" value="Genomic_DNA"/>
</dbReference>
<keyword evidence="4" id="KW-1185">Reference proteome</keyword>
<dbReference type="SUPFAM" id="SSF48113">
    <property type="entry name" value="Heme-dependent peroxidases"/>
    <property type="match status" value="1"/>
</dbReference>
<dbReference type="AlphaFoldDB" id="A0AAW0SYW3"/>
<evidence type="ECO:0000313" key="3">
    <source>
        <dbReference type="EMBL" id="KAK8379877.1"/>
    </source>
</evidence>
<name>A0AAW0SYW3_SCYPA</name>
<evidence type="ECO:0008006" key="5">
    <source>
        <dbReference type="Google" id="ProtNLM"/>
    </source>
</evidence>
<proteinExistence type="predicted"/>
<dbReference type="InterPro" id="IPR019791">
    <property type="entry name" value="Haem_peroxidase_animal"/>
</dbReference>
<sequence>MHAIPLLLCLLRVTQAQDDKVEGVTEPSCDGPVPQYLKKPHTYFYHLEGNSDLDTILSLKFPLPDDHFFRDRWNWELEEGENIIRLEQEEVIDIQLMNNTRICSMFEQTPIQLPCEPNMPYRRLDGSCNNLREPGWGKSFTPFRRMFPPEYADNVSEPRGGKNGDGLPDARKVSLALKEFPRRFSNCFSVFQMSFGQFIDHDLTATPTAKDMDGNPLTCCNEKVLQDPSLLHPECFPLSIDVNDPFYSAYGITCLEFVRSLPASRCFFAPREQINQLTAYIDGSAVYGSTKEQSDSLRTFKGGKLKTVITKEGHELLPEAEGHQEGCNTKEDMENGLFCFRSGDERVNEHILLALLTTLFAREHNRIAMELSQLRPEWNDERLFQETKRIVAAEIQHIAYNEFLSGLLGKCDKPKKTQCLGWCSSVWEGCGSVWEAVAVFGRLWQCLGGCSSVWEAVAVFGRLWQCLGGCGSVWEAVAVFGRVWQCLGGCSSVWEAVAVFGRLWQCLGGCGSVWEAVAVFGRAVAVFGRV</sequence>
<dbReference type="Pfam" id="PF03098">
    <property type="entry name" value="An_peroxidase"/>
    <property type="match status" value="1"/>
</dbReference>
<dbReference type="InterPro" id="IPR010255">
    <property type="entry name" value="Haem_peroxidase_sf"/>
</dbReference>
<protein>
    <recommendedName>
        <fullName evidence="5">Chorion peroxidase</fullName>
    </recommendedName>
</protein>
<reference evidence="3 4" key="1">
    <citation type="submission" date="2023-03" db="EMBL/GenBank/DDBJ databases">
        <title>High-quality genome of Scylla paramamosain provides insights in environmental adaptation.</title>
        <authorList>
            <person name="Zhang L."/>
        </authorList>
    </citation>
    <scope>NUCLEOTIDE SEQUENCE [LARGE SCALE GENOMIC DNA]</scope>
    <source>
        <strain evidence="3">LZ_2023a</strain>
        <tissue evidence="3">Muscle</tissue>
    </source>
</reference>
<dbReference type="PRINTS" id="PR00457">
    <property type="entry name" value="ANPEROXIDASE"/>
</dbReference>
<dbReference type="Gene3D" id="1.10.640.10">
    <property type="entry name" value="Haem peroxidase domain superfamily, animal type"/>
    <property type="match status" value="1"/>
</dbReference>
<feature type="signal peptide" evidence="2">
    <location>
        <begin position="1"/>
        <end position="16"/>
    </location>
</feature>
<dbReference type="GO" id="GO:0004601">
    <property type="term" value="F:peroxidase activity"/>
    <property type="evidence" value="ECO:0007669"/>
    <property type="project" value="UniProtKB-KW"/>
</dbReference>
<dbReference type="InterPro" id="IPR037120">
    <property type="entry name" value="Haem_peroxidase_sf_animal"/>
</dbReference>
<dbReference type="PANTHER" id="PTHR11475:SF141">
    <property type="entry name" value="CARDINAL"/>
    <property type="match status" value="1"/>
</dbReference>
<comment type="caution">
    <text evidence="3">The sequence shown here is derived from an EMBL/GenBank/DDBJ whole genome shotgun (WGS) entry which is preliminary data.</text>
</comment>
<keyword evidence="2" id="KW-0732">Signal</keyword>
<keyword evidence="1" id="KW-0560">Oxidoreductase</keyword>
<evidence type="ECO:0000256" key="1">
    <source>
        <dbReference type="ARBA" id="ARBA00022559"/>
    </source>
</evidence>
<evidence type="ECO:0000313" key="4">
    <source>
        <dbReference type="Proteomes" id="UP001487740"/>
    </source>
</evidence>
<evidence type="ECO:0000256" key="2">
    <source>
        <dbReference type="SAM" id="SignalP"/>
    </source>
</evidence>